<dbReference type="WBParaSite" id="HPBE_0001977201-mRNA-1">
    <property type="protein sequence ID" value="HPBE_0001977201-mRNA-1"/>
    <property type="gene ID" value="HPBE_0001977201"/>
</dbReference>
<feature type="transmembrane region" description="Helical" evidence="1">
    <location>
        <begin position="58"/>
        <end position="81"/>
    </location>
</feature>
<dbReference type="Proteomes" id="UP000050761">
    <property type="component" value="Unassembled WGS sequence"/>
</dbReference>
<dbReference type="AlphaFoldDB" id="A0A183GC91"/>
<dbReference type="EMBL" id="UZAH01031605">
    <property type="protein sequence ID" value="VDP16613.1"/>
    <property type="molecule type" value="Genomic_DNA"/>
</dbReference>
<keyword evidence="1" id="KW-0812">Transmembrane</keyword>
<keyword evidence="1" id="KW-1133">Transmembrane helix</keyword>
<keyword evidence="1" id="KW-0472">Membrane</keyword>
<keyword evidence="3" id="KW-1185">Reference proteome</keyword>
<proteinExistence type="predicted"/>
<evidence type="ECO:0000256" key="1">
    <source>
        <dbReference type="SAM" id="Phobius"/>
    </source>
</evidence>
<accession>A0A3P8F425</accession>
<evidence type="ECO:0000313" key="3">
    <source>
        <dbReference type="Proteomes" id="UP000050761"/>
    </source>
</evidence>
<reference evidence="2 3" key="1">
    <citation type="submission" date="2018-11" db="EMBL/GenBank/DDBJ databases">
        <authorList>
            <consortium name="Pathogen Informatics"/>
        </authorList>
    </citation>
    <scope>NUCLEOTIDE SEQUENCE [LARGE SCALE GENOMIC DNA]</scope>
</reference>
<feature type="transmembrane region" description="Helical" evidence="1">
    <location>
        <begin position="21"/>
        <end position="46"/>
    </location>
</feature>
<evidence type="ECO:0000313" key="4">
    <source>
        <dbReference type="WBParaSite" id="HPBE_0001977201-mRNA-1"/>
    </source>
</evidence>
<sequence length="106" mass="11963">MAARQPEIMIQKEHAFEWVPISSSLIWFTVVISIVTDALLIVVLLFELDRVQIPIRGVSYASLLACFVNFVLFAADFAIYLRIWMAQQRAASTDSATYDFPSYGSP</sequence>
<accession>A0A183GC91</accession>
<reference evidence="4" key="2">
    <citation type="submission" date="2019-09" db="UniProtKB">
        <authorList>
            <consortium name="WormBaseParasite"/>
        </authorList>
    </citation>
    <scope>IDENTIFICATION</scope>
</reference>
<organism evidence="3 4">
    <name type="scientific">Heligmosomoides polygyrus</name>
    <name type="common">Parasitic roundworm</name>
    <dbReference type="NCBI Taxonomy" id="6339"/>
    <lineage>
        <taxon>Eukaryota</taxon>
        <taxon>Metazoa</taxon>
        <taxon>Ecdysozoa</taxon>
        <taxon>Nematoda</taxon>
        <taxon>Chromadorea</taxon>
        <taxon>Rhabditida</taxon>
        <taxon>Rhabditina</taxon>
        <taxon>Rhabditomorpha</taxon>
        <taxon>Strongyloidea</taxon>
        <taxon>Heligmosomidae</taxon>
        <taxon>Heligmosomoides</taxon>
    </lineage>
</organism>
<dbReference type="OrthoDB" id="5850452at2759"/>
<evidence type="ECO:0000313" key="2">
    <source>
        <dbReference type="EMBL" id="VDP16613.1"/>
    </source>
</evidence>
<name>A0A183GC91_HELPZ</name>
<protein>
    <submittedName>
        <fullName evidence="4">G_PROTEIN_RECEP_F1_2 domain-containing protein</fullName>
    </submittedName>
</protein>
<gene>
    <name evidence="2" type="ORF">HPBE_LOCUS19771</name>
</gene>